<accession>A0A0L7KLZ9</accession>
<gene>
    <name evidence="1" type="ORF">PFHG_05495</name>
</gene>
<reference evidence="1 2" key="1">
    <citation type="submission" date="2006-03" db="EMBL/GenBank/DDBJ databases">
        <title>Annotation of Plasmodium falciparum HB3.</title>
        <authorList>
            <consortium name="The Broad Institute Genome Sequencing Platform"/>
            <person name="Volkman S.K."/>
            <person name="Neafsey D.E."/>
            <person name="Dash A.P."/>
            <person name="Chitnis C.E."/>
            <person name="Hartl D.L."/>
            <person name="Young S.K."/>
            <person name="Zeng Q."/>
            <person name="Koehrsen M."/>
            <person name="Alvarado L."/>
            <person name="Berlin A."/>
            <person name="Borenstein D."/>
            <person name="Chapman S.B."/>
            <person name="Chen Z."/>
            <person name="Engels R."/>
            <person name="Freedman E."/>
            <person name="Gellesch M."/>
            <person name="Goldberg J."/>
            <person name="Griggs A."/>
            <person name="Gujja S."/>
            <person name="Heilman E.R."/>
            <person name="Heiman D.I."/>
            <person name="Howarth C."/>
            <person name="Jen D."/>
            <person name="Larson L."/>
            <person name="Mehta T."/>
            <person name="Neiman D."/>
            <person name="Park D."/>
            <person name="Pearson M."/>
            <person name="Roberts A."/>
            <person name="Saif S."/>
            <person name="Shea T."/>
            <person name="Shenoy N."/>
            <person name="Sisk P."/>
            <person name="Stolte C."/>
            <person name="Sykes S."/>
            <person name="Walk T."/>
            <person name="White J."/>
            <person name="Yandava C."/>
            <person name="Haas B."/>
            <person name="Henn M.R."/>
            <person name="Nusbaum C."/>
            <person name="Birren B."/>
        </authorList>
    </citation>
    <scope>NUCLEOTIDE SEQUENCE [LARGE SCALE GENOMIC DNA]</scope>
    <source>
        <strain evidence="1">HB3</strain>
    </source>
</reference>
<protein>
    <submittedName>
        <fullName evidence="1">Uncharacterized protein</fullName>
    </submittedName>
</protein>
<dbReference type="OrthoDB" id="379020at2759"/>
<sequence length="48" mass="5845">MKVHYINILLFSLPLNILEHNPWNHYMKPHTYTNRSLCEADYMSVPLW</sequence>
<dbReference type="Proteomes" id="UP000054289">
    <property type="component" value="Unassembled WGS sequence"/>
</dbReference>
<name>A0A0L7KLZ9_PLAFX</name>
<evidence type="ECO:0000313" key="1">
    <source>
        <dbReference type="EMBL" id="KOB64111.1"/>
    </source>
</evidence>
<proteinExistence type="predicted"/>
<evidence type="ECO:0000313" key="2">
    <source>
        <dbReference type="Proteomes" id="UP000054289"/>
    </source>
</evidence>
<dbReference type="EMBL" id="GG701015">
    <property type="protein sequence ID" value="KOB64111.1"/>
    <property type="molecule type" value="Genomic_DNA"/>
</dbReference>
<dbReference type="AlphaFoldDB" id="A0A0L7KLZ9"/>
<reference evidence="2" key="2">
    <citation type="submission" date="2006-03" db="EMBL/GenBank/DDBJ databases">
        <title>The genome sequence of the Plasmodium falciparum HB3.</title>
        <authorList>
            <consortium name="The Broad Institute Genome Sequencing Platform"/>
            <person name="Birren B."/>
            <person name="Lander E."/>
            <person name="Galagan J."/>
            <person name="Nusbaum C."/>
            <person name="Devon K."/>
            <person name="Henn M."/>
            <person name="Jaffe D."/>
            <person name="Butler J."/>
            <person name="Alvarez P."/>
            <person name="Gnerre S."/>
            <person name="Grabherr M."/>
            <person name="Kleber M."/>
            <person name="Mauceli E."/>
            <person name="Brockman W."/>
            <person name="MacCallum I.A."/>
            <person name="Rounsley S."/>
            <person name="Young S."/>
            <person name="LaButti K."/>
            <person name="Pushparaj V."/>
            <person name="DeCaprio D."/>
            <person name="Crawford M."/>
            <person name="Koehrsen M."/>
            <person name="Engels R."/>
            <person name="Montgomery P."/>
            <person name="Pearson M."/>
            <person name="Howarth C."/>
            <person name="Larson L."/>
            <person name="Luoma S."/>
            <person name="White J."/>
            <person name="Kodira C."/>
            <person name="Zeng Q."/>
            <person name="Oleary S."/>
            <person name="Yandava C."/>
            <person name="Alvarado L."/>
            <person name="Wirth D."/>
            <person name="Volkman S."/>
            <person name="Hartl D."/>
        </authorList>
    </citation>
    <scope>NUCLEOTIDE SEQUENCE [LARGE SCALE GENOMIC DNA]</scope>
</reference>
<organism evidence="1 2">
    <name type="scientific">Plasmodium falciparum (isolate HB3)</name>
    <dbReference type="NCBI Taxonomy" id="137071"/>
    <lineage>
        <taxon>Eukaryota</taxon>
        <taxon>Sar</taxon>
        <taxon>Alveolata</taxon>
        <taxon>Apicomplexa</taxon>
        <taxon>Aconoidasida</taxon>
        <taxon>Haemosporida</taxon>
        <taxon>Plasmodiidae</taxon>
        <taxon>Plasmodium</taxon>
        <taxon>Plasmodium (Laverania)</taxon>
    </lineage>
</organism>
<dbReference type="KEGG" id="pfh:PFHG_05495"/>